<dbReference type="NCBIfam" id="TIGR00598">
    <property type="entry name" value="rad14"/>
    <property type="match status" value="1"/>
</dbReference>
<evidence type="ECO:0000256" key="7">
    <source>
        <dbReference type="ARBA" id="ARBA00023125"/>
    </source>
</evidence>
<dbReference type="Pfam" id="PF05181">
    <property type="entry name" value="XPA_C"/>
    <property type="match status" value="1"/>
</dbReference>
<dbReference type="OMA" id="VCHACKE"/>
<keyword evidence="5" id="KW-0863">Zinc-finger</keyword>
<evidence type="ECO:0000313" key="12">
    <source>
        <dbReference type="EMBL" id="CCE64416.1"/>
    </source>
</evidence>
<evidence type="ECO:0000256" key="6">
    <source>
        <dbReference type="ARBA" id="ARBA00022833"/>
    </source>
</evidence>
<keyword evidence="3" id="KW-0479">Metal-binding</keyword>
<dbReference type="OrthoDB" id="5368863at2759"/>
<dbReference type="GO" id="GO:0008270">
    <property type="term" value="F:zinc ion binding"/>
    <property type="evidence" value="ECO:0007669"/>
    <property type="project" value="UniProtKB-KW"/>
</dbReference>
<dbReference type="CDD" id="cd21077">
    <property type="entry name" value="DBD_Rad14"/>
    <property type="match status" value="1"/>
</dbReference>
<sequence>MTPEQKAKIEANRIKALERLKSRGILKASQEQQISRRIAPTVIEINAGNNTTNSDLTPRPLPSVIEVNSSDVRNIDLSTSNVSSPIANNDKPQNAQKDPLSRIRPSIRTQDYIEYDFAKVRNSNGGFINIEDRASGFDADDFDYYGEDSNGPTKHKSLEDWKREQQERKYIYENAPPPEHISQAPKCIECKINIEMDPVLNDVFKLQVCKKCAKDIPEKYALLTKTECKEDYLLTDPELNDIGLFHRLEKPNPHSGTFARMQLFVRCEIEKFAFEKWEGEEGLDNEWKRREEGKVSRREKKYQEKMKQMRLKTRAQEYTNRLKEKKYGKTHVHNFSNPIDGGEDEDGNALQRRRCMECGLQTDEVVL</sequence>
<evidence type="ECO:0000256" key="10">
    <source>
        <dbReference type="SAM" id="MobiDB-lite"/>
    </source>
</evidence>
<keyword evidence="6" id="KW-0862">Zinc</keyword>
<dbReference type="HOGENOM" id="CLU_053731_0_1_1"/>
<evidence type="ECO:0000256" key="9">
    <source>
        <dbReference type="ARBA" id="ARBA00023242"/>
    </source>
</evidence>
<keyword evidence="7" id="KW-0238">DNA-binding</keyword>
<organism evidence="12 13">
    <name type="scientific">Tetrapisispora phaffii (strain ATCC 24235 / CBS 4417 / NBRC 1672 / NRRL Y-8282 / UCD 70-5)</name>
    <name type="common">Yeast</name>
    <name type="synonym">Fabospora phaffii</name>
    <dbReference type="NCBI Taxonomy" id="1071381"/>
    <lineage>
        <taxon>Eukaryota</taxon>
        <taxon>Fungi</taxon>
        <taxon>Dikarya</taxon>
        <taxon>Ascomycota</taxon>
        <taxon>Saccharomycotina</taxon>
        <taxon>Saccharomycetes</taxon>
        <taxon>Saccharomycetales</taxon>
        <taxon>Saccharomycetaceae</taxon>
        <taxon>Tetrapisispora</taxon>
    </lineage>
</organism>
<protein>
    <recommendedName>
        <fullName evidence="11">XPA C-terminal domain-containing protein</fullName>
    </recommendedName>
</protein>
<dbReference type="SUPFAM" id="SSF46955">
    <property type="entry name" value="Putative DNA-binding domain"/>
    <property type="match status" value="1"/>
</dbReference>
<evidence type="ECO:0000256" key="2">
    <source>
        <dbReference type="ARBA" id="ARBA00005548"/>
    </source>
</evidence>
<evidence type="ECO:0000256" key="1">
    <source>
        <dbReference type="ARBA" id="ARBA00004123"/>
    </source>
</evidence>
<evidence type="ECO:0000256" key="5">
    <source>
        <dbReference type="ARBA" id="ARBA00022771"/>
    </source>
</evidence>
<evidence type="ECO:0000256" key="4">
    <source>
        <dbReference type="ARBA" id="ARBA00022763"/>
    </source>
</evidence>
<dbReference type="AlphaFoldDB" id="G8BWG5"/>
<keyword evidence="8" id="KW-0234">DNA repair</keyword>
<keyword evidence="13" id="KW-1185">Reference proteome</keyword>
<comment type="similarity">
    <text evidence="2">Belongs to the XPA family.</text>
</comment>
<dbReference type="GO" id="GO:0000715">
    <property type="term" value="P:nucleotide-excision repair, DNA damage recognition"/>
    <property type="evidence" value="ECO:0007669"/>
    <property type="project" value="EnsemblFungi"/>
</dbReference>
<dbReference type="PROSITE" id="PS00753">
    <property type="entry name" value="XPA_2"/>
    <property type="match status" value="1"/>
</dbReference>
<evidence type="ECO:0000313" key="13">
    <source>
        <dbReference type="Proteomes" id="UP000005666"/>
    </source>
</evidence>
<dbReference type="InterPro" id="IPR037129">
    <property type="entry name" value="XPA_sf"/>
</dbReference>
<dbReference type="GO" id="GO:0000110">
    <property type="term" value="C:nucleotide-excision repair factor 1 complex"/>
    <property type="evidence" value="ECO:0007669"/>
    <property type="project" value="EnsemblFungi"/>
</dbReference>
<evidence type="ECO:0000259" key="11">
    <source>
        <dbReference type="Pfam" id="PF05181"/>
    </source>
</evidence>
<dbReference type="InterPro" id="IPR022652">
    <property type="entry name" value="Znf_XPA_CS"/>
</dbReference>
<dbReference type="Proteomes" id="UP000005666">
    <property type="component" value="Chromosome 8"/>
</dbReference>
<dbReference type="KEGG" id="tpf:TPHA_0H02120"/>
<evidence type="ECO:0000256" key="8">
    <source>
        <dbReference type="ARBA" id="ARBA00023204"/>
    </source>
</evidence>
<comment type="subcellular location">
    <subcellularLocation>
        <location evidence="1">Nucleus</location>
    </subcellularLocation>
</comment>
<proteinExistence type="inferred from homology"/>
<evidence type="ECO:0000256" key="3">
    <source>
        <dbReference type="ARBA" id="ARBA00022723"/>
    </source>
</evidence>
<dbReference type="InterPro" id="IPR022658">
    <property type="entry name" value="XPA_CS"/>
</dbReference>
<dbReference type="GeneID" id="11534004"/>
<dbReference type="PANTHER" id="PTHR10142">
    <property type="entry name" value="DNA REPAIR PROTEIN COMPLEMENTING XP-A CELLS"/>
    <property type="match status" value="1"/>
</dbReference>
<keyword evidence="4" id="KW-0227">DNA damage</keyword>
<dbReference type="PROSITE" id="PS00752">
    <property type="entry name" value="XPA_1"/>
    <property type="match status" value="1"/>
</dbReference>
<dbReference type="GO" id="GO:0006284">
    <property type="term" value="P:base-excision repair"/>
    <property type="evidence" value="ECO:0007669"/>
    <property type="project" value="TreeGrafter"/>
</dbReference>
<feature type="region of interest" description="Disordered" evidence="10">
    <location>
        <begin position="76"/>
        <end position="99"/>
    </location>
</feature>
<reference evidence="12 13" key="1">
    <citation type="journal article" date="2011" name="Proc. Natl. Acad. Sci. U.S.A.">
        <title>Evolutionary erosion of yeast sex chromosomes by mating-type switching accidents.</title>
        <authorList>
            <person name="Gordon J.L."/>
            <person name="Armisen D."/>
            <person name="Proux-Wera E."/>
            <person name="Oheigeartaigh S.S."/>
            <person name="Byrne K.P."/>
            <person name="Wolfe K.H."/>
        </authorList>
    </citation>
    <scope>NUCLEOTIDE SEQUENCE [LARGE SCALE GENOMIC DNA]</scope>
    <source>
        <strain evidence="13">ATCC 24235 / CBS 4417 / NBRC 1672 / NRRL Y-8282 / UCD 70-5</strain>
    </source>
</reference>
<dbReference type="PANTHER" id="PTHR10142:SF0">
    <property type="entry name" value="DNA REPAIR PROTEIN COMPLEMENTING XP-A CELLS"/>
    <property type="match status" value="1"/>
</dbReference>
<dbReference type="InterPro" id="IPR000465">
    <property type="entry name" value="XPA/RAD14"/>
</dbReference>
<accession>G8BWG5</accession>
<gene>
    <name evidence="12" type="primary">TPHA0H02120</name>
    <name evidence="12" type="ordered locus">TPHA_0H02120</name>
</gene>
<dbReference type="InterPro" id="IPR009061">
    <property type="entry name" value="DNA-bd_dom_put_sf"/>
</dbReference>
<dbReference type="RefSeq" id="XP_003686850.1">
    <property type="nucleotide sequence ID" value="XM_003686802.1"/>
</dbReference>
<feature type="domain" description="XPA C-terminal" evidence="11">
    <location>
        <begin position="219"/>
        <end position="269"/>
    </location>
</feature>
<dbReference type="EMBL" id="HE612863">
    <property type="protein sequence ID" value="CCE64416.1"/>
    <property type="molecule type" value="Genomic_DNA"/>
</dbReference>
<dbReference type="GO" id="GO:1901255">
    <property type="term" value="P:nucleotide-excision repair involved in interstrand cross-link repair"/>
    <property type="evidence" value="ECO:0007669"/>
    <property type="project" value="TreeGrafter"/>
</dbReference>
<name>G8BWG5_TETPH</name>
<dbReference type="eggNOG" id="KOG4017">
    <property type="taxonomic scope" value="Eukaryota"/>
</dbReference>
<feature type="compositionally biased region" description="Polar residues" evidence="10">
    <location>
        <begin position="76"/>
        <end position="96"/>
    </location>
</feature>
<keyword evidence="9" id="KW-0539">Nucleus</keyword>
<dbReference type="STRING" id="1071381.G8BWG5"/>
<dbReference type="GO" id="GO:0070914">
    <property type="term" value="P:UV-damage excision repair"/>
    <property type="evidence" value="ECO:0007669"/>
    <property type="project" value="TreeGrafter"/>
</dbReference>
<dbReference type="InterPro" id="IPR022656">
    <property type="entry name" value="XPA_C"/>
</dbReference>
<dbReference type="GO" id="GO:0003684">
    <property type="term" value="F:damaged DNA binding"/>
    <property type="evidence" value="ECO:0007669"/>
    <property type="project" value="EnsemblFungi"/>
</dbReference>
<dbReference type="Gene3D" id="3.90.530.10">
    <property type="entry name" value="XPA C-terminal domain"/>
    <property type="match status" value="1"/>
</dbReference>